<dbReference type="GeneID" id="25336235"/>
<keyword evidence="2" id="KW-0472">Membrane</keyword>
<feature type="compositionally biased region" description="Basic and acidic residues" evidence="1">
    <location>
        <begin position="174"/>
        <end position="183"/>
    </location>
</feature>
<organism evidence="3 4">
    <name type="scientific">Eimeria maxima</name>
    <name type="common">Coccidian parasite</name>
    <dbReference type="NCBI Taxonomy" id="5804"/>
    <lineage>
        <taxon>Eukaryota</taxon>
        <taxon>Sar</taxon>
        <taxon>Alveolata</taxon>
        <taxon>Apicomplexa</taxon>
        <taxon>Conoidasida</taxon>
        <taxon>Coccidia</taxon>
        <taxon>Eucoccidiorida</taxon>
        <taxon>Eimeriorina</taxon>
        <taxon>Eimeriidae</taxon>
        <taxon>Eimeria</taxon>
    </lineage>
</organism>
<evidence type="ECO:0000313" key="3">
    <source>
        <dbReference type="EMBL" id="CDJ59476.1"/>
    </source>
</evidence>
<reference evidence="3" key="2">
    <citation type="submission" date="2013-10" db="EMBL/GenBank/DDBJ databases">
        <authorList>
            <person name="Aslett M."/>
        </authorList>
    </citation>
    <scope>NUCLEOTIDE SEQUENCE [LARGE SCALE GENOMIC DNA]</scope>
    <source>
        <strain evidence="3">Weybridge</strain>
    </source>
</reference>
<feature type="transmembrane region" description="Helical" evidence="2">
    <location>
        <begin position="12"/>
        <end position="30"/>
    </location>
</feature>
<feature type="region of interest" description="Disordered" evidence="1">
    <location>
        <begin position="142"/>
        <end position="183"/>
    </location>
</feature>
<feature type="compositionally biased region" description="Basic and acidic residues" evidence="1">
    <location>
        <begin position="142"/>
        <end position="156"/>
    </location>
</feature>
<evidence type="ECO:0000256" key="2">
    <source>
        <dbReference type="SAM" id="Phobius"/>
    </source>
</evidence>
<dbReference type="Proteomes" id="UP000030763">
    <property type="component" value="Unassembled WGS sequence"/>
</dbReference>
<feature type="transmembrane region" description="Helical" evidence="2">
    <location>
        <begin position="80"/>
        <end position="104"/>
    </location>
</feature>
<name>U6M615_EIMMA</name>
<protein>
    <submittedName>
        <fullName evidence="3">Uncharacterized protein</fullName>
    </submittedName>
</protein>
<proteinExistence type="predicted"/>
<dbReference type="AlphaFoldDB" id="U6M615"/>
<keyword evidence="2" id="KW-1133">Transmembrane helix</keyword>
<keyword evidence="4" id="KW-1185">Reference proteome</keyword>
<evidence type="ECO:0000313" key="4">
    <source>
        <dbReference type="Proteomes" id="UP000030763"/>
    </source>
</evidence>
<evidence type="ECO:0000256" key="1">
    <source>
        <dbReference type="SAM" id="MobiDB-lite"/>
    </source>
</evidence>
<sequence length="183" mass="19654">MSMCSCNIKGIGPFNLAACVVIFSLYNMLSSTVELCAVMRRSALQGASDSVAAFNFFSSSFTIIAGALGVLSTVTKSHRFVLVVLVVAIMTMVCDAGELIANALSGAPSVFQFIMTTLHFMLNSVAMVVFLSYYRVLKRGGTGRERMSPDDFKNMEDASTENGENPLSSPKMAMAKEDTPLMA</sequence>
<dbReference type="OrthoDB" id="345389at2759"/>
<feature type="transmembrane region" description="Helical" evidence="2">
    <location>
        <begin position="110"/>
        <end position="134"/>
    </location>
</feature>
<reference evidence="3" key="1">
    <citation type="submission" date="2013-10" db="EMBL/GenBank/DDBJ databases">
        <title>Genomic analysis of the causative agents of coccidiosis in chickens.</title>
        <authorList>
            <person name="Reid A.J."/>
            <person name="Blake D."/>
            <person name="Billington K."/>
            <person name="Browne H."/>
            <person name="Dunn M."/>
            <person name="Hung S."/>
            <person name="Kawahara F."/>
            <person name="Miranda-Saavedra D."/>
            <person name="Mourier T."/>
            <person name="Nagra H."/>
            <person name="Otto T.D."/>
            <person name="Rawlings N."/>
            <person name="Sanchez A."/>
            <person name="Sanders M."/>
            <person name="Subramaniam C."/>
            <person name="Tay Y."/>
            <person name="Dear P."/>
            <person name="Doerig C."/>
            <person name="Gruber A."/>
            <person name="Parkinson J."/>
            <person name="Shirley M."/>
            <person name="Wan K.L."/>
            <person name="Berriman M."/>
            <person name="Tomley F."/>
            <person name="Pain A."/>
        </authorList>
    </citation>
    <scope>NUCLEOTIDE SEQUENCE [LARGE SCALE GENOMIC DNA]</scope>
    <source>
        <strain evidence="3">Weybridge</strain>
    </source>
</reference>
<dbReference type="VEuPathDB" id="ToxoDB:EMWEY_00022490"/>
<dbReference type="EMBL" id="HG720448">
    <property type="protein sequence ID" value="CDJ59476.1"/>
    <property type="molecule type" value="Genomic_DNA"/>
</dbReference>
<accession>U6M615</accession>
<dbReference type="OMA" id="VAIMTMV"/>
<feature type="transmembrane region" description="Helical" evidence="2">
    <location>
        <begin position="50"/>
        <end position="71"/>
    </location>
</feature>
<gene>
    <name evidence="3" type="ORF">EMWEY_00022490</name>
</gene>
<keyword evidence="2" id="KW-0812">Transmembrane</keyword>
<dbReference type="RefSeq" id="XP_013336124.1">
    <property type="nucleotide sequence ID" value="XM_013480670.1"/>
</dbReference>